<dbReference type="InterPro" id="IPR011041">
    <property type="entry name" value="Quinoprot_gluc/sorb_DH_b-prop"/>
</dbReference>
<evidence type="ECO:0000313" key="5">
    <source>
        <dbReference type="Proteomes" id="UP000307943"/>
    </source>
</evidence>
<sequence length="387" mass="42082">MNLFGAITGSIVAAAVVFAIAACEPKPSAPSAPAQSEATDSIPYAAPEVVAERLNVPWDIAFASDGRLFFTERPGAIRVIESGKLLAEPIFAFTDAPVVSRGESGLLGLALDPDFSKNKYMYTYHTYEEKGSMKNRVLRLVVEGNKAKLDRVLIADLPGQQTHDGGRIRFGPDGMLYVTVGDAQIREQSQNPNSLAGKILRIRPDGTIPNDNPDPKSPVYSSGHRNPQGLAWQPGTGKLFSSEHGQSSKDEINVIEKGANYGWPLIEGDQTEPKQAVPSGTVLRKPLIHSGDNTTWAPSGMTFVTRGPWNGQLLVANLRGTQVLKLTLSGQQETKVEKIEPLWKNEYGRIRNVTEGPDGSLYLLTNNRDGRGDPKANDDVILRFKPK</sequence>
<evidence type="ECO:0000259" key="3">
    <source>
        <dbReference type="Pfam" id="PF07995"/>
    </source>
</evidence>
<evidence type="ECO:0000256" key="1">
    <source>
        <dbReference type="SAM" id="MobiDB-lite"/>
    </source>
</evidence>
<comment type="caution">
    <text evidence="4">The sequence shown here is derived from an EMBL/GenBank/DDBJ whole genome shotgun (WGS) entry which is preliminary data.</text>
</comment>
<evidence type="ECO:0000256" key="2">
    <source>
        <dbReference type="SAM" id="SignalP"/>
    </source>
</evidence>
<dbReference type="OrthoDB" id="9770043at2"/>
<dbReference type="InterPro" id="IPR011042">
    <property type="entry name" value="6-blade_b-propeller_TolB-like"/>
</dbReference>
<feature type="chain" id="PRO_5023151036" evidence="2">
    <location>
        <begin position="22"/>
        <end position="387"/>
    </location>
</feature>
<dbReference type="Proteomes" id="UP000307943">
    <property type="component" value="Unassembled WGS sequence"/>
</dbReference>
<dbReference type="EMBL" id="VDCQ01000033">
    <property type="protein sequence ID" value="TNJ64135.1"/>
    <property type="molecule type" value="Genomic_DNA"/>
</dbReference>
<proteinExistence type="predicted"/>
<accession>A0A5C4T5T4</accession>
<name>A0A5C4T5T4_9BACL</name>
<dbReference type="InterPro" id="IPR012938">
    <property type="entry name" value="Glc/Sorbosone_DH"/>
</dbReference>
<dbReference type="Gene3D" id="2.120.10.30">
    <property type="entry name" value="TolB, C-terminal domain"/>
    <property type="match status" value="1"/>
</dbReference>
<gene>
    <name evidence="4" type="ORF">FE784_21965</name>
</gene>
<dbReference type="SUPFAM" id="SSF50952">
    <property type="entry name" value="Soluble quinoprotein glucose dehydrogenase"/>
    <property type="match status" value="1"/>
</dbReference>
<dbReference type="AlphaFoldDB" id="A0A5C4T5T4"/>
<dbReference type="Pfam" id="PF07995">
    <property type="entry name" value="GSDH"/>
    <property type="match status" value="1"/>
</dbReference>
<dbReference type="RefSeq" id="WP_139604384.1">
    <property type="nucleotide sequence ID" value="NZ_VDCQ01000033.1"/>
</dbReference>
<keyword evidence="5" id="KW-1185">Reference proteome</keyword>
<feature type="region of interest" description="Disordered" evidence="1">
    <location>
        <begin position="203"/>
        <end position="248"/>
    </location>
</feature>
<dbReference type="PANTHER" id="PTHR19328">
    <property type="entry name" value="HEDGEHOG-INTERACTING PROTEIN"/>
    <property type="match status" value="1"/>
</dbReference>
<feature type="signal peptide" evidence="2">
    <location>
        <begin position="1"/>
        <end position="21"/>
    </location>
</feature>
<keyword evidence="2" id="KW-0732">Signal</keyword>
<reference evidence="4 5" key="1">
    <citation type="submission" date="2019-05" db="EMBL/GenBank/DDBJ databases">
        <title>We sequenced the genome of Paenibacillus hemerocallicola KCTC 33185 for further insight into its adaptation and study the phylogeny of Paenibacillus.</title>
        <authorList>
            <person name="Narsing Rao M.P."/>
        </authorList>
    </citation>
    <scope>NUCLEOTIDE SEQUENCE [LARGE SCALE GENOMIC DNA]</scope>
    <source>
        <strain evidence="4 5">KCTC 33185</strain>
    </source>
</reference>
<protein>
    <submittedName>
        <fullName evidence="4">PQQ-dependent sugar dehydrogenase</fullName>
    </submittedName>
</protein>
<organism evidence="4 5">
    <name type="scientific">Paenibacillus hemerocallicola</name>
    <dbReference type="NCBI Taxonomy" id="1172614"/>
    <lineage>
        <taxon>Bacteria</taxon>
        <taxon>Bacillati</taxon>
        <taxon>Bacillota</taxon>
        <taxon>Bacilli</taxon>
        <taxon>Bacillales</taxon>
        <taxon>Paenibacillaceae</taxon>
        <taxon>Paenibacillus</taxon>
    </lineage>
</organism>
<dbReference type="PANTHER" id="PTHR19328:SF13">
    <property type="entry name" value="HIPL1 PROTEIN"/>
    <property type="match status" value="1"/>
</dbReference>
<feature type="domain" description="Glucose/Sorbosone dehydrogenase" evidence="3">
    <location>
        <begin position="54"/>
        <end position="371"/>
    </location>
</feature>
<evidence type="ECO:0000313" key="4">
    <source>
        <dbReference type="EMBL" id="TNJ64135.1"/>
    </source>
</evidence>